<organism evidence="2 3">
    <name type="scientific">Solanum pinnatisectum</name>
    <name type="common">tansyleaf nightshade</name>
    <dbReference type="NCBI Taxonomy" id="50273"/>
    <lineage>
        <taxon>Eukaryota</taxon>
        <taxon>Viridiplantae</taxon>
        <taxon>Streptophyta</taxon>
        <taxon>Embryophyta</taxon>
        <taxon>Tracheophyta</taxon>
        <taxon>Spermatophyta</taxon>
        <taxon>Magnoliopsida</taxon>
        <taxon>eudicotyledons</taxon>
        <taxon>Gunneridae</taxon>
        <taxon>Pentapetalae</taxon>
        <taxon>asterids</taxon>
        <taxon>lamiids</taxon>
        <taxon>Solanales</taxon>
        <taxon>Solanaceae</taxon>
        <taxon>Solanoideae</taxon>
        <taxon>Solaneae</taxon>
        <taxon>Solanum</taxon>
    </lineage>
</organism>
<feature type="region of interest" description="Disordered" evidence="1">
    <location>
        <begin position="100"/>
        <end position="184"/>
    </location>
</feature>
<protein>
    <submittedName>
        <fullName evidence="2">Uncharacterized protein</fullName>
    </submittedName>
</protein>
<evidence type="ECO:0000256" key="1">
    <source>
        <dbReference type="SAM" id="MobiDB-lite"/>
    </source>
</evidence>
<dbReference type="EMBL" id="JAWPEI010000011">
    <property type="protein sequence ID" value="KAK4710526.1"/>
    <property type="molecule type" value="Genomic_DNA"/>
</dbReference>
<reference evidence="2 3" key="1">
    <citation type="submission" date="2023-10" db="EMBL/GenBank/DDBJ databases">
        <title>Genome-Wide Identification Analysis in wild type Solanum Pinnatisectum Reveals Some Genes Defensing Phytophthora Infestans.</title>
        <authorList>
            <person name="Sun C."/>
        </authorList>
    </citation>
    <scope>NUCLEOTIDE SEQUENCE [LARGE SCALE GENOMIC DNA]</scope>
    <source>
        <strain evidence="2">LQN</strain>
        <tissue evidence="2">Leaf</tissue>
    </source>
</reference>
<gene>
    <name evidence="2" type="ORF">R3W88_005039</name>
</gene>
<feature type="compositionally biased region" description="Polar residues" evidence="1">
    <location>
        <begin position="170"/>
        <end position="184"/>
    </location>
</feature>
<evidence type="ECO:0000313" key="2">
    <source>
        <dbReference type="EMBL" id="KAK4710526.1"/>
    </source>
</evidence>
<proteinExistence type="predicted"/>
<sequence>MAKGAILNLTFPEASTILDQVAKQAHAWDNKWRDVSYESSNFTTSQDRDEAIAQLSTQMTLLTKLIAEMMAQKVHVVESSSGQLQEQYNHVQDQEEDANYVSNYQGGPNEQRTNYQGGQDDDQWRPLQQWNSNQGWNNQQNNQGWSANSQGNRGADSSQAYNASRDPMYQQGNQSPPYHNQGQQFSLSEDNYEQAKEATDFLVNNN</sequence>
<evidence type="ECO:0000313" key="3">
    <source>
        <dbReference type="Proteomes" id="UP001311915"/>
    </source>
</evidence>
<feature type="compositionally biased region" description="Low complexity" evidence="1">
    <location>
        <begin position="128"/>
        <end position="152"/>
    </location>
</feature>
<accession>A0AAV9KBF8</accession>
<name>A0AAV9KBF8_9SOLN</name>
<feature type="compositionally biased region" description="Polar residues" evidence="1">
    <location>
        <begin position="100"/>
        <end position="117"/>
    </location>
</feature>
<dbReference type="AlphaFoldDB" id="A0AAV9KBF8"/>
<keyword evidence="3" id="KW-1185">Reference proteome</keyword>
<dbReference type="Proteomes" id="UP001311915">
    <property type="component" value="Unassembled WGS sequence"/>
</dbReference>
<comment type="caution">
    <text evidence="2">The sequence shown here is derived from an EMBL/GenBank/DDBJ whole genome shotgun (WGS) entry which is preliminary data.</text>
</comment>